<sequence>MSVKVTVNLDLFKKLIPDIKKDFKNNASRPIGFAILKDILRGVSPVKGQKWRKYSESYKGQIRGDITFRKIGGKIVPFKRTKRGPKIDTVPRKEGKKISPVNMKLTGAMLRSFFIDVKGANIFSKPLKMIIGFNSKL</sequence>
<dbReference type="EMBL" id="BARS01027859">
    <property type="protein sequence ID" value="GAG01758.1"/>
    <property type="molecule type" value="Genomic_DNA"/>
</dbReference>
<proteinExistence type="predicted"/>
<reference evidence="1" key="1">
    <citation type="journal article" date="2014" name="Front. Microbiol.">
        <title>High frequency of phylogenetically diverse reductive dehalogenase-homologous genes in deep subseafloor sedimentary metagenomes.</title>
        <authorList>
            <person name="Kawai M."/>
            <person name="Futagami T."/>
            <person name="Toyoda A."/>
            <person name="Takaki Y."/>
            <person name="Nishi S."/>
            <person name="Hori S."/>
            <person name="Arai W."/>
            <person name="Tsubouchi T."/>
            <person name="Morono Y."/>
            <person name="Uchiyama I."/>
            <person name="Ito T."/>
            <person name="Fujiyama A."/>
            <person name="Inagaki F."/>
            <person name="Takami H."/>
        </authorList>
    </citation>
    <scope>NUCLEOTIDE SEQUENCE</scope>
    <source>
        <strain evidence="1">Expedition CK06-06</strain>
    </source>
</reference>
<comment type="caution">
    <text evidence="1">The sequence shown here is derived from an EMBL/GenBank/DDBJ whole genome shotgun (WGS) entry which is preliminary data.</text>
</comment>
<name>X0UN55_9ZZZZ</name>
<dbReference type="AlphaFoldDB" id="X0UN55"/>
<feature type="non-terminal residue" evidence="1">
    <location>
        <position position="137"/>
    </location>
</feature>
<evidence type="ECO:0000313" key="1">
    <source>
        <dbReference type="EMBL" id="GAG01758.1"/>
    </source>
</evidence>
<protein>
    <submittedName>
        <fullName evidence="1">Uncharacterized protein</fullName>
    </submittedName>
</protein>
<gene>
    <name evidence="1" type="ORF">S01H1_43715</name>
</gene>
<organism evidence="1">
    <name type="scientific">marine sediment metagenome</name>
    <dbReference type="NCBI Taxonomy" id="412755"/>
    <lineage>
        <taxon>unclassified sequences</taxon>
        <taxon>metagenomes</taxon>
        <taxon>ecological metagenomes</taxon>
    </lineage>
</organism>
<accession>X0UN55</accession>